<dbReference type="InterPro" id="IPR050900">
    <property type="entry name" value="Transposase_IS3/IS150/IS904"/>
</dbReference>
<dbReference type="AlphaFoldDB" id="A0A6M6E793"/>
<sequence>MGAVPTYKKFKVINEMVKVEKNFAICLLCEIAEVLRSGYYKWLKRQISPSKKQREDEELKQKIKRCHRKFRGIYRYRRIQIWLKVVYDLHVNHKRIQRLMREMKIQAVIRKKRRYYGRKEAFLFQIVLSTEIFFSHFKSECFHLHTFQTASEVNDAVHQYIHVYNHERFQKKLNNLSPYQYRTQDA</sequence>
<dbReference type="Proteomes" id="UP000501076">
    <property type="component" value="Plasmid pFDU301D"/>
</dbReference>
<dbReference type="Pfam" id="PF13276">
    <property type="entry name" value="HTH_21"/>
    <property type="match status" value="1"/>
</dbReference>
<dbReference type="EMBL" id="CP045276">
    <property type="protein sequence ID" value="QJX81344.1"/>
    <property type="molecule type" value="Genomic_DNA"/>
</dbReference>
<dbReference type="PANTHER" id="PTHR46889">
    <property type="entry name" value="TRANSPOSASE INSF FOR INSERTION SEQUENCE IS3B-RELATED"/>
    <property type="match status" value="1"/>
</dbReference>
<dbReference type="InterPro" id="IPR012337">
    <property type="entry name" value="RNaseH-like_sf"/>
</dbReference>
<evidence type="ECO:0000256" key="1">
    <source>
        <dbReference type="ARBA" id="ARBA00002286"/>
    </source>
</evidence>
<evidence type="ECO:0000313" key="5">
    <source>
        <dbReference type="Proteomes" id="UP000501076"/>
    </source>
</evidence>
<accession>A0A6M6E793</accession>
<evidence type="ECO:0000313" key="4">
    <source>
        <dbReference type="EMBL" id="QJX81344.1"/>
    </source>
</evidence>
<geneLocation type="plasmid" evidence="5">
    <name>pfdu301d</name>
</geneLocation>
<comment type="function">
    <text evidence="1">Involved in the transposition of the insertion sequence.</text>
</comment>
<evidence type="ECO:0000259" key="3">
    <source>
        <dbReference type="Pfam" id="PF13333"/>
    </source>
</evidence>
<dbReference type="SUPFAM" id="SSF53098">
    <property type="entry name" value="Ribonuclease H-like"/>
    <property type="match status" value="1"/>
</dbReference>
<protein>
    <submittedName>
        <fullName evidence="4">IS3 family transposase</fullName>
    </submittedName>
</protein>
<keyword evidence="4" id="KW-0614">Plasmid</keyword>
<proteinExistence type="predicted"/>
<organism evidence="4 5">
    <name type="scientific">Priestia megaterium</name>
    <name type="common">Bacillus megaterium</name>
    <dbReference type="NCBI Taxonomy" id="1404"/>
    <lineage>
        <taxon>Bacteria</taxon>
        <taxon>Bacillati</taxon>
        <taxon>Bacillota</taxon>
        <taxon>Bacilli</taxon>
        <taxon>Bacillales</taxon>
        <taxon>Bacillaceae</taxon>
        <taxon>Priestia</taxon>
    </lineage>
</organism>
<evidence type="ECO:0000259" key="2">
    <source>
        <dbReference type="Pfam" id="PF13276"/>
    </source>
</evidence>
<reference evidence="4 5" key="1">
    <citation type="submission" date="2019-10" db="EMBL/GenBank/DDBJ databases">
        <title>Complete genome sequences for adaption low water activity.</title>
        <authorList>
            <person name="Zhao L."/>
            <person name="Zhong J."/>
        </authorList>
    </citation>
    <scope>NUCLEOTIDE SEQUENCE [LARGE SCALE GENOMIC DNA]</scope>
    <source>
        <strain evidence="4 5">FDU301</strain>
        <plasmid evidence="5">pfdu301d</plasmid>
    </source>
</reference>
<gene>
    <name evidence="4" type="ORF">FDZ14_35155</name>
</gene>
<dbReference type="GO" id="GO:0015074">
    <property type="term" value="P:DNA integration"/>
    <property type="evidence" value="ECO:0007669"/>
    <property type="project" value="InterPro"/>
</dbReference>
<name>A0A6M6E793_PRIMG</name>
<feature type="domain" description="Integrase catalytic" evidence="3">
    <location>
        <begin position="131"/>
        <end position="184"/>
    </location>
</feature>
<dbReference type="InterPro" id="IPR001584">
    <property type="entry name" value="Integrase_cat-core"/>
</dbReference>
<dbReference type="InterPro" id="IPR025948">
    <property type="entry name" value="HTH-like_dom"/>
</dbReference>
<dbReference type="RefSeq" id="WP_171779317.1">
    <property type="nucleotide sequence ID" value="NZ_CP045276.1"/>
</dbReference>
<dbReference type="PANTHER" id="PTHR46889:SF5">
    <property type="entry name" value="INTEGRASE PROTEIN"/>
    <property type="match status" value="1"/>
</dbReference>
<dbReference type="Pfam" id="PF13333">
    <property type="entry name" value="rve_2"/>
    <property type="match status" value="1"/>
</dbReference>
<feature type="domain" description="HTH-like" evidence="2">
    <location>
        <begin position="55"/>
        <end position="113"/>
    </location>
</feature>